<organism evidence="2 3">
    <name type="scientific">Aliiruegeria lutimaris</name>
    <dbReference type="NCBI Taxonomy" id="571298"/>
    <lineage>
        <taxon>Bacteria</taxon>
        <taxon>Pseudomonadati</taxon>
        <taxon>Pseudomonadota</taxon>
        <taxon>Alphaproteobacteria</taxon>
        <taxon>Rhodobacterales</taxon>
        <taxon>Roseobacteraceae</taxon>
        <taxon>Aliiruegeria</taxon>
    </lineage>
</organism>
<feature type="transmembrane region" description="Helical" evidence="1">
    <location>
        <begin position="158"/>
        <end position="177"/>
    </location>
</feature>
<feature type="transmembrane region" description="Helical" evidence="1">
    <location>
        <begin position="207"/>
        <end position="226"/>
    </location>
</feature>
<keyword evidence="1" id="KW-1133">Transmembrane helix</keyword>
<dbReference type="Pfam" id="PF19069">
    <property type="entry name" value="DUF5765"/>
    <property type="match status" value="1"/>
</dbReference>
<evidence type="ECO:0000313" key="3">
    <source>
        <dbReference type="Proteomes" id="UP000199382"/>
    </source>
</evidence>
<proteinExistence type="predicted"/>
<evidence type="ECO:0000313" key="2">
    <source>
        <dbReference type="EMBL" id="SDK03283.1"/>
    </source>
</evidence>
<dbReference type="OrthoDB" id="8548427at2"/>
<sequence>MCWSMTASVAMAVTGAAAAGYTRSKGEPLAIWGTLLYFSFIEALQAVGYLVVDQCGDPTNQTVTLLSYLHIALQPLVVNAFVMEIAPRPVESMQRRLVFTVAAACSALLVLRLVPLETLGSCLPGEIMCGTGLCLVSGSWHIAWEVPLNGLWNPISDVIGYQLQFPAYVTAVLLLPLSYGAWKFVLFHFLAGPVLAWQLTSDPNEMPAVWCLLSIGIIAIGTSKWMRYRVMGAHHPQTG</sequence>
<keyword evidence="3" id="KW-1185">Reference proteome</keyword>
<protein>
    <submittedName>
        <fullName evidence="2">Uncharacterized protein</fullName>
    </submittedName>
</protein>
<name>A0A1G8YKR9_9RHOB</name>
<reference evidence="2 3" key="1">
    <citation type="submission" date="2016-10" db="EMBL/GenBank/DDBJ databases">
        <authorList>
            <person name="de Groot N.N."/>
        </authorList>
    </citation>
    <scope>NUCLEOTIDE SEQUENCE [LARGE SCALE GENOMIC DNA]</scope>
    <source>
        <strain evidence="2 3">DSM 25294</strain>
    </source>
</reference>
<keyword evidence="1" id="KW-0472">Membrane</keyword>
<dbReference type="EMBL" id="FNEK01000029">
    <property type="protein sequence ID" value="SDK03283.1"/>
    <property type="molecule type" value="Genomic_DNA"/>
</dbReference>
<feature type="transmembrane region" description="Helical" evidence="1">
    <location>
        <begin position="97"/>
        <end position="115"/>
    </location>
</feature>
<feature type="transmembrane region" description="Helical" evidence="1">
    <location>
        <begin position="29"/>
        <end position="51"/>
    </location>
</feature>
<keyword evidence="1" id="KW-0812">Transmembrane</keyword>
<dbReference type="AlphaFoldDB" id="A0A1G8YKR9"/>
<feature type="transmembrane region" description="Helical" evidence="1">
    <location>
        <begin position="127"/>
        <end position="146"/>
    </location>
</feature>
<gene>
    <name evidence="2" type="ORF">SAMN04488026_102944</name>
</gene>
<dbReference type="Proteomes" id="UP000199382">
    <property type="component" value="Unassembled WGS sequence"/>
</dbReference>
<feature type="transmembrane region" description="Helical" evidence="1">
    <location>
        <begin position="184"/>
        <end position="201"/>
    </location>
</feature>
<dbReference type="InterPro" id="IPR043912">
    <property type="entry name" value="DUF5765"/>
</dbReference>
<accession>A0A1G8YKR9</accession>
<feature type="transmembrane region" description="Helical" evidence="1">
    <location>
        <begin position="63"/>
        <end position="85"/>
    </location>
</feature>
<evidence type="ECO:0000256" key="1">
    <source>
        <dbReference type="SAM" id="Phobius"/>
    </source>
</evidence>